<dbReference type="InterPro" id="IPR042099">
    <property type="entry name" value="ANL_N_sf"/>
</dbReference>
<dbReference type="EMBL" id="CP090164">
    <property type="protein sequence ID" value="UJO13136.1"/>
    <property type="molecule type" value="Genomic_DNA"/>
</dbReference>
<dbReference type="InterPro" id="IPR000873">
    <property type="entry name" value="AMP-dep_synth/lig_dom"/>
</dbReference>
<dbReference type="Pfam" id="PF00501">
    <property type="entry name" value="AMP-binding"/>
    <property type="match status" value="1"/>
</dbReference>
<dbReference type="PANTHER" id="PTHR24096:SF265">
    <property type="entry name" value="ENZYME, PUTATIVE (AFU_ORTHOLOGUE AFUA_5G14270)-RELATED"/>
    <property type="match status" value="1"/>
</dbReference>
<dbReference type="Pfam" id="PF13193">
    <property type="entry name" value="AMP-binding_C"/>
    <property type="match status" value="1"/>
</dbReference>
<dbReference type="Gene3D" id="3.40.50.12780">
    <property type="entry name" value="N-terminal domain of ligase-like"/>
    <property type="match status" value="1"/>
</dbReference>
<dbReference type="AlphaFoldDB" id="A0A9Q8L9A6"/>
<dbReference type="InterPro" id="IPR045851">
    <property type="entry name" value="AMP-bd_C_sf"/>
</dbReference>
<proteinExistence type="predicted"/>
<gene>
    <name evidence="3" type="ORF">CLAFUR5_02728</name>
</gene>
<keyword evidence="3" id="KW-0436">Ligase</keyword>
<dbReference type="KEGG" id="ffu:CLAFUR5_02728"/>
<organism evidence="3 4">
    <name type="scientific">Passalora fulva</name>
    <name type="common">Tomato leaf mold</name>
    <name type="synonym">Cladosporium fulvum</name>
    <dbReference type="NCBI Taxonomy" id="5499"/>
    <lineage>
        <taxon>Eukaryota</taxon>
        <taxon>Fungi</taxon>
        <taxon>Dikarya</taxon>
        <taxon>Ascomycota</taxon>
        <taxon>Pezizomycotina</taxon>
        <taxon>Dothideomycetes</taxon>
        <taxon>Dothideomycetidae</taxon>
        <taxon>Mycosphaerellales</taxon>
        <taxon>Mycosphaerellaceae</taxon>
        <taxon>Fulvia</taxon>
    </lineage>
</organism>
<reference evidence="3" key="1">
    <citation type="submission" date="2021-12" db="EMBL/GenBank/DDBJ databases">
        <authorList>
            <person name="Zaccaron A."/>
            <person name="Stergiopoulos I."/>
        </authorList>
    </citation>
    <scope>NUCLEOTIDE SEQUENCE</scope>
    <source>
        <strain evidence="3">Race5_Kim</strain>
    </source>
</reference>
<accession>A0A9Q8L9A6</accession>
<dbReference type="Proteomes" id="UP000756132">
    <property type="component" value="Chromosome 2"/>
</dbReference>
<evidence type="ECO:0000259" key="1">
    <source>
        <dbReference type="Pfam" id="PF00501"/>
    </source>
</evidence>
<feature type="domain" description="AMP-binding enzyme C-terminal" evidence="2">
    <location>
        <begin position="434"/>
        <end position="511"/>
    </location>
</feature>
<evidence type="ECO:0000313" key="4">
    <source>
        <dbReference type="Proteomes" id="UP000756132"/>
    </source>
</evidence>
<keyword evidence="4" id="KW-1185">Reference proteome</keyword>
<dbReference type="OrthoDB" id="288590at2759"/>
<dbReference type="SUPFAM" id="SSF56801">
    <property type="entry name" value="Acetyl-CoA synthetase-like"/>
    <property type="match status" value="1"/>
</dbReference>
<feature type="domain" description="AMP-dependent synthetase/ligase" evidence="1">
    <location>
        <begin position="13"/>
        <end position="378"/>
    </location>
</feature>
<dbReference type="GO" id="GO:0019748">
    <property type="term" value="P:secondary metabolic process"/>
    <property type="evidence" value="ECO:0007669"/>
    <property type="project" value="TreeGrafter"/>
</dbReference>
<dbReference type="GO" id="GO:0016405">
    <property type="term" value="F:CoA-ligase activity"/>
    <property type="evidence" value="ECO:0007669"/>
    <property type="project" value="TreeGrafter"/>
</dbReference>
<evidence type="ECO:0000313" key="3">
    <source>
        <dbReference type="EMBL" id="UJO13136.1"/>
    </source>
</evidence>
<reference evidence="3" key="2">
    <citation type="journal article" date="2022" name="Microb. Genom.">
        <title>A chromosome-scale genome assembly of the tomato pathogen Cladosporium fulvum reveals a compartmentalized genome architecture and the presence of a dispensable chromosome.</title>
        <authorList>
            <person name="Zaccaron A.Z."/>
            <person name="Chen L.H."/>
            <person name="Samaras A."/>
            <person name="Stergiopoulos I."/>
        </authorList>
    </citation>
    <scope>NUCLEOTIDE SEQUENCE</scope>
    <source>
        <strain evidence="3">Race5_Kim</strain>
    </source>
</reference>
<sequence length="533" mass="58093">MNYIRFLHEQRPADPEAIIFIDAENPDRTVTWRQYYSMVQRLAAGLRHLGLKKSECVALMSRNDVCYYIFADAVVLAGGIFIGLPFESKVAELEGHLKAADVKWIFAEPRLLEQAHAAFAAVGLLESHVLAFDAAELYSGVEDSFSALLRTEEPSTKEQFDASIGGEQTCFRFLTSGSTGTPKAAEISHACSIARIQQSSKVIPGGDVRQLQVIAMYHATGVLTHVRAVTGRVVAYITAKPDAATTIDYVEKYGITDMILHPRLAEDLAEVVQSGARDKQALRSFRGARIGGSLCRDSTVKALKAVLRDDAHVTISYGSTEAWTLASLVPRMTYVADHVGGQMPDIEVIVVDPETLEEVGVNKEGEICARGPTVFSGYANNPEATKTTFVTRKDGVWFRTGDKGVFSSVHQQLRITGRYKEIFKVGSEEVAPAEVEAELLKHPALTDTTVTSTDGRRKVGDLEVMAYVVSKDDTLSAQDVVDFVASRVSAWKAPTGGVTFCDGIPRTAHGKIDRKALSNASVQERSARYLSVA</sequence>
<dbReference type="RefSeq" id="XP_047757502.1">
    <property type="nucleotide sequence ID" value="XM_047901876.1"/>
</dbReference>
<protein>
    <submittedName>
        <fullName evidence="3">Phenylacetyl-CoA ligase epaB</fullName>
    </submittedName>
</protein>
<dbReference type="GeneID" id="71982606"/>
<evidence type="ECO:0000259" key="2">
    <source>
        <dbReference type="Pfam" id="PF13193"/>
    </source>
</evidence>
<dbReference type="PANTHER" id="PTHR24096">
    <property type="entry name" value="LONG-CHAIN-FATTY-ACID--COA LIGASE"/>
    <property type="match status" value="1"/>
</dbReference>
<dbReference type="Gene3D" id="3.30.300.30">
    <property type="match status" value="1"/>
</dbReference>
<dbReference type="InterPro" id="IPR025110">
    <property type="entry name" value="AMP-bd_C"/>
</dbReference>
<name>A0A9Q8L9A6_PASFU</name>